<reference evidence="1 2" key="1">
    <citation type="journal article" date="2020" name="Mol. Plant">
        <title>The Chromosome-Based Rubber Tree Genome Provides New Insights into Spurge Genome Evolution and Rubber Biosynthesis.</title>
        <authorList>
            <person name="Liu J."/>
            <person name="Shi C."/>
            <person name="Shi C.C."/>
            <person name="Li W."/>
            <person name="Zhang Q.J."/>
            <person name="Zhang Y."/>
            <person name="Li K."/>
            <person name="Lu H.F."/>
            <person name="Shi C."/>
            <person name="Zhu S.T."/>
            <person name="Xiao Z.Y."/>
            <person name="Nan H."/>
            <person name="Yue Y."/>
            <person name="Zhu X.G."/>
            <person name="Wu Y."/>
            <person name="Hong X.N."/>
            <person name="Fan G.Y."/>
            <person name="Tong Y."/>
            <person name="Zhang D."/>
            <person name="Mao C.L."/>
            <person name="Liu Y.L."/>
            <person name="Hao S.J."/>
            <person name="Liu W.Q."/>
            <person name="Lv M.Q."/>
            <person name="Zhang H.B."/>
            <person name="Liu Y."/>
            <person name="Hu-Tang G.R."/>
            <person name="Wang J.P."/>
            <person name="Wang J.H."/>
            <person name="Sun Y.H."/>
            <person name="Ni S.B."/>
            <person name="Chen W.B."/>
            <person name="Zhang X.C."/>
            <person name="Jiao Y.N."/>
            <person name="Eichler E.E."/>
            <person name="Li G.H."/>
            <person name="Liu X."/>
            <person name="Gao L.Z."/>
        </authorList>
    </citation>
    <scope>NUCLEOTIDE SEQUENCE [LARGE SCALE GENOMIC DNA]</scope>
    <source>
        <strain evidence="2">cv. GT1</strain>
        <tissue evidence="1">Leaf</tissue>
    </source>
</reference>
<name>A0A6A6KI25_HEVBR</name>
<evidence type="ECO:0000313" key="1">
    <source>
        <dbReference type="EMBL" id="KAF2288570.1"/>
    </source>
</evidence>
<accession>A0A6A6KI25</accession>
<gene>
    <name evidence="1" type="ORF">GH714_008659</name>
</gene>
<evidence type="ECO:0000313" key="2">
    <source>
        <dbReference type="Proteomes" id="UP000467840"/>
    </source>
</evidence>
<organism evidence="1 2">
    <name type="scientific">Hevea brasiliensis</name>
    <name type="common">Para rubber tree</name>
    <name type="synonym">Siphonia brasiliensis</name>
    <dbReference type="NCBI Taxonomy" id="3981"/>
    <lineage>
        <taxon>Eukaryota</taxon>
        <taxon>Viridiplantae</taxon>
        <taxon>Streptophyta</taxon>
        <taxon>Embryophyta</taxon>
        <taxon>Tracheophyta</taxon>
        <taxon>Spermatophyta</taxon>
        <taxon>Magnoliopsida</taxon>
        <taxon>eudicotyledons</taxon>
        <taxon>Gunneridae</taxon>
        <taxon>Pentapetalae</taxon>
        <taxon>rosids</taxon>
        <taxon>fabids</taxon>
        <taxon>Malpighiales</taxon>
        <taxon>Euphorbiaceae</taxon>
        <taxon>Crotonoideae</taxon>
        <taxon>Micrandreae</taxon>
        <taxon>Hevea</taxon>
    </lineage>
</organism>
<dbReference type="AlphaFoldDB" id="A0A6A6KI25"/>
<dbReference type="Proteomes" id="UP000467840">
    <property type="component" value="Chromosome 8"/>
</dbReference>
<comment type="caution">
    <text evidence="1">The sequence shown here is derived from an EMBL/GenBank/DDBJ whole genome shotgun (WGS) entry which is preliminary data.</text>
</comment>
<dbReference type="EMBL" id="JAAGAX010000016">
    <property type="protein sequence ID" value="KAF2288570.1"/>
    <property type="molecule type" value="Genomic_DNA"/>
</dbReference>
<keyword evidence="2" id="KW-1185">Reference proteome</keyword>
<proteinExistence type="predicted"/>
<sequence>MITLGVMDLDLALRVPKPTNLTDKSTSDEKREMEKWKKSNRISLMVIKRAIPEYFRGTMFDQVDTAKAFLEDLERRFAKNKKAETSTILAKLISMRLVSAFSFDIPSSTVQSVESEL</sequence>
<protein>
    <submittedName>
        <fullName evidence="1">Uncharacterized protein</fullName>
    </submittedName>
</protein>